<dbReference type="Proteomes" id="UP000519004">
    <property type="component" value="Unassembled WGS sequence"/>
</dbReference>
<evidence type="ECO:0000313" key="2">
    <source>
        <dbReference type="EMBL" id="MBB5016535.1"/>
    </source>
</evidence>
<dbReference type="AlphaFoldDB" id="A0A7W7Y1V4"/>
<gene>
    <name evidence="2" type="ORF">HNQ58_002450</name>
</gene>
<protein>
    <submittedName>
        <fullName evidence="2">Uncharacterized protein</fullName>
    </submittedName>
</protein>
<sequence length="230" mass="26200">MPTICQEIIRGLITLTVGLVVARVGLWVYFRQKEYELVKQRYLEQSVDLVAAELESVSGAFSHNWARCLHVLKEYRDSEEQFDRDQLTDGFTPLSGSNFHRPAHHRLRTLVQSNVFWDAYQVALSFHHSANAVIVKEIPHAIRAKLSGGVDAPHSEIVSRAYDELAKLHRESERFAPLLSALQAIASELEQENLSFKQVRTFHKRKVAVDAVKDLNTAFAKDFEKHEPAP</sequence>
<reference evidence="2 3" key="1">
    <citation type="submission" date="2020-08" db="EMBL/GenBank/DDBJ databases">
        <title>Genomic Encyclopedia of Type Strains, Phase IV (KMG-IV): sequencing the most valuable type-strain genomes for metagenomic binning, comparative biology and taxonomic classification.</title>
        <authorList>
            <person name="Goeker M."/>
        </authorList>
    </citation>
    <scope>NUCLEOTIDE SEQUENCE [LARGE SCALE GENOMIC DNA]</scope>
    <source>
        <strain evidence="2 3">DSM 25897</strain>
    </source>
</reference>
<keyword evidence="3" id="KW-1185">Reference proteome</keyword>
<name>A0A7W7Y1V4_9GAMM</name>
<keyword evidence="1" id="KW-0472">Membrane</keyword>
<evidence type="ECO:0000313" key="3">
    <source>
        <dbReference type="Proteomes" id="UP000519004"/>
    </source>
</evidence>
<keyword evidence="1" id="KW-0812">Transmembrane</keyword>
<evidence type="ECO:0000256" key="1">
    <source>
        <dbReference type="SAM" id="Phobius"/>
    </source>
</evidence>
<organism evidence="2 3">
    <name type="scientific">Rehaibacterium terrae</name>
    <dbReference type="NCBI Taxonomy" id="1341696"/>
    <lineage>
        <taxon>Bacteria</taxon>
        <taxon>Pseudomonadati</taxon>
        <taxon>Pseudomonadota</taxon>
        <taxon>Gammaproteobacteria</taxon>
        <taxon>Lysobacterales</taxon>
        <taxon>Lysobacteraceae</taxon>
        <taxon>Rehaibacterium</taxon>
    </lineage>
</organism>
<feature type="transmembrane region" description="Helical" evidence="1">
    <location>
        <begin position="12"/>
        <end position="30"/>
    </location>
</feature>
<keyword evidence="1" id="KW-1133">Transmembrane helix</keyword>
<comment type="caution">
    <text evidence="2">The sequence shown here is derived from an EMBL/GenBank/DDBJ whole genome shotgun (WGS) entry which is preliminary data.</text>
</comment>
<proteinExistence type="predicted"/>
<accession>A0A7W7Y1V4</accession>
<dbReference type="EMBL" id="JACHHX010000021">
    <property type="protein sequence ID" value="MBB5016535.1"/>
    <property type="molecule type" value="Genomic_DNA"/>
</dbReference>